<dbReference type="Gene3D" id="3.40.50.1000">
    <property type="entry name" value="HAD superfamily/HAD-like"/>
    <property type="match status" value="1"/>
</dbReference>
<dbReference type="EMBL" id="ADLK01000019">
    <property type="protein sequence ID" value="KMW20204.1"/>
    <property type="molecule type" value="Genomic_DNA"/>
</dbReference>
<dbReference type="InterPro" id="IPR023214">
    <property type="entry name" value="HAD_sf"/>
</dbReference>
<organism evidence="1 2">
    <name type="scientific">[Clostridium] citroniae WAL-19142</name>
    <dbReference type="NCBI Taxonomy" id="742734"/>
    <lineage>
        <taxon>Bacteria</taxon>
        <taxon>Bacillati</taxon>
        <taxon>Bacillota</taxon>
        <taxon>Clostridia</taxon>
        <taxon>Lachnospirales</taxon>
        <taxon>Lachnospiraceae</taxon>
        <taxon>Enterocloster</taxon>
    </lineage>
</organism>
<dbReference type="RefSeq" id="WP_048929836.1">
    <property type="nucleotide sequence ID" value="NZ_KQ235877.1"/>
</dbReference>
<reference evidence="1 2" key="1">
    <citation type="submission" date="2011-04" db="EMBL/GenBank/DDBJ databases">
        <title>The Genome Sequence of Clostridium citroniae WAL-19142.</title>
        <authorList>
            <consortium name="The Broad Institute Genome Sequencing Platform"/>
            <person name="Earl A."/>
            <person name="Ward D."/>
            <person name="Feldgarden M."/>
            <person name="Gevers D."/>
            <person name="Warren Y.A."/>
            <person name="Tyrrell K.L."/>
            <person name="Citron D.M."/>
            <person name="Goldstein E.J."/>
            <person name="Daigneault M."/>
            <person name="Allen-Vercoe E."/>
            <person name="Young S.K."/>
            <person name="Zeng Q."/>
            <person name="Gargeya S."/>
            <person name="Fitzgerald M."/>
            <person name="Haas B."/>
            <person name="Abouelleil A."/>
            <person name="Alvarado L."/>
            <person name="Arachchi H.M."/>
            <person name="Berlin A."/>
            <person name="Brown A."/>
            <person name="Chapman S.B."/>
            <person name="Chen Z."/>
            <person name="Dunbar C."/>
            <person name="Freedman E."/>
            <person name="Gearin G."/>
            <person name="Gellesch M."/>
            <person name="Goldberg J."/>
            <person name="Griggs A."/>
            <person name="Gujja S."/>
            <person name="Heilman E.R."/>
            <person name="Heiman D."/>
            <person name="Howarth C."/>
            <person name="Larson L."/>
            <person name="Lui A."/>
            <person name="MacDonald P.J."/>
            <person name="Mehta T."/>
            <person name="Montmayeur A."/>
            <person name="Murphy C."/>
            <person name="Neiman D."/>
            <person name="Pearson M."/>
            <person name="Priest M."/>
            <person name="Roberts A."/>
            <person name="Saif S."/>
            <person name="Shea T."/>
            <person name="Shenoy N."/>
            <person name="Sisk P."/>
            <person name="Stolte C."/>
            <person name="Sykes S."/>
            <person name="White J."/>
            <person name="Yandava C."/>
            <person name="Wortman J."/>
            <person name="Nusbaum C."/>
            <person name="Birren B."/>
        </authorList>
    </citation>
    <scope>NUCLEOTIDE SEQUENCE [LARGE SCALE GENOMIC DNA]</scope>
    <source>
        <strain evidence="1 2">WAL-19142</strain>
    </source>
</reference>
<dbReference type="AlphaFoldDB" id="A0A0J9C6Y2"/>
<dbReference type="PATRIC" id="fig|742734.4.peg.2392"/>
<dbReference type="Proteomes" id="UP000037392">
    <property type="component" value="Unassembled WGS sequence"/>
</dbReference>
<dbReference type="Pfam" id="PF00702">
    <property type="entry name" value="Hydrolase"/>
    <property type="match status" value="1"/>
</dbReference>
<dbReference type="InterPro" id="IPR036412">
    <property type="entry name" value="HAD-like_sf"/>
</dbReference>
<evidence type="ECO:0000313" key="1">
    <source>
        <dbReference type="EMBL" id="KMW20204.1"/>
    </source>
</evidence>
<dbReference type="OrthoDB" id="9816564at2"/>
<dbReference type="GeneID" id="93161826"/>
<proteinExistence type="predicted"/>
<dbReference type="SUPFAM" id="SSF56784">
    <property type="entry name" value="HAD-like"/>
    <property type="match status" value="1"/>
</dbReference>
<name>A0A0J9C6Y2_9FIRM</name>
<protein>
    <submittedName>
        <fullName evidence="1">Uncharacterized protein</fullName>
    </submittedName>
</protein>
<accession>A0A0J9C6Y2</accession>
<evidence type="ECO:0000313" key="2">
    <source>
        <dbReference type="Proteomes" id="UP000037392"/>
    </source>
</evidence>
<sequence length="639" mass="74153">MKHNIDINKYECISFDIFDTLIKRVVPDPHDVFSLMQQYCNKRKIPLPDDFKNKRLMAERTVNTQSRRPSTIQEIYDYFCANYGGDARKLEAIEKWIELNVCKPNPDIVAIFYECIQKDKKVYIISDMYLDAVFLEKMLENCGISGYDKLFVSCEYRVTKTTVKLFEVVLDDVKGTPSKWLHIGDNPKGDISSPKKLGINTYQIEQKKSCKYLVKAEVNDWLDFVMMNRCADIVGESMRENESMGAKVLGPLLTGFSKWMATQLKSLGIHKVFFLSRDGFTMKRAFEAIYSGEFETAYIYASRRSWTVPAIWMEPEYEDILKNVSMFPQTSVYSFLMRIGILPEKCKKEIRLSGLDVNTVIDKTLLPKSKEFKALYSLVKDKVIINSKEEYKALTEYLKSEGVEGKVAIVDIGYNGTMQKALQIILSSMGIRNEIHGFYMGLNPKSKLIMNHEINAYSFLYGPNHKNKYQDNINAFISVFESIFLAQHGSTYRFKMGDGIVEAEFYEYEYVAQKERYVDEIQIITSFQHGALKYVEYVSEMVRNELLVINNHLAINNLLCMGLRPEKVGVGLFSDFRMFDTRVSHIAHPDPLIRYLLNPKKFKKDFSASTWKIAFLYRLLRIPLPYEQIYYTLKRIAKT</sequence>
<dbReference type="Gene3D" id="1.10.150.400">
    <property type="match status" value="1"/>
</dbReference>
<gene>
    <name evidence="1" type="ORF">HMPREF9470_02219</name>
</gene>
<comment type="caution">
    <text evidence="1">The sequence shown here is derived from an EMBL/GenBank/DDBJ whole genome shotgun (WGS) entry which is preliminary data.</text>
</comment>